<name>A0A7D6C7W6_9ACTN</name>
<dbReference type="InterPro" id="IPR036412">
    <property type="entry name" value="HAD-like_sf"/>
</dbReference>
<feature type="region of interest" description="Disordered" evidence="1">
    <location>
        <begin position="101"/>
        <end position="121"/>
    </location>
</feature>
<reference evidence="2" key="1">
    <citation type="submission" date="2020-08" db="EMBL/GenBank/DDBJ databases">
        <title>A bifunctional nitrone conjugated secondary metabolite targeting the ribosome.</title>
        <authorList>
            <person name="Limbrick E.M."/>
            <person name="Graf M."/>
            <person name="Derewacz D.K."/>
            <person name="Nguyen F."/>
            <person name="Spraggins J.M."/>
            <person name="Wieland M."/>
            <person name="Ynigez-Gutierrez A.E."/>
            <person name="Reisman B.J."/>
            <person name="Zinshteyn B."/>
            <person name="McCulloch K."/>
            <person name="Iverson T.M."/>
            <person name="Green R."/>
            <person name="Wilson D.N."/>
            <person name="Bachmann B.O."/>
        </authorList>
    </citation>
    <scope>NUCLEOTIDE SEQUENCE</scope>
    <source>
        <strain evidence="2">Africana</strain>
    </source>
</reference>
<dbReference type="Gene3D" id="3.40.50.1000">
    <property type="entry name" value="HAD superfamily/HAD-like"/>
    <property type="match status" value="1"/>
</dbReference>
<evidence type="ECO:0000313" key="2">
    <source>
        <dbReference type="EMBL" id="QLK00565.1"/>
    </source>
</evidence>
<dbReference type="SUPFAM" id="SSF56784">
    <property type="entry name" value="HAD-like"/>
    <property type="match status" value="1"/>
</dbReference>
<gene>
    <name evidence="2" type="ORF">HZU44_11395</name>
</gene>
<accession>A0A7D6C7W6</accession>
<organism evidence="2">
    <name type="scientific">Micromonospora carbonacea</name>
    <dbReference type="NCBI Taxonomy" id="47853"/>
    <lineage>
        <taxon>Bacteria</taxon>
        <taxon>Bacillati</taxon>
        <taxon>Actinomycetota</taxon>
        <taxon>Actinomycetes</taxon>
        <taxon>Micromonosporales</taxon>
        <taxon>Micromonosporaceae</taxon>
        <taxon>Micromonospora</taxon>
    </lineage>
</organism>
<dbReference type="InterPro" id="IPR023214">
    <property type="entry name" value="HAD_sf"/>
</dbReference>
<evidence type="ECO:0000256" key="1">
    <source>
        <dbReference type="SAM" id="MobiDB-lite"/>
    </source>
</evidence>
<protein>
    <submittedName>
        <fullName evidence="2">Uncharacterized protein</fullName>
    </submittedName>
</protein>
<dbReference type="EMBL" id="CP058905">
    <property type="protein sequence ID" value="QLK00565.1"/>
    <property type="molecule type" value="Genomic_DNA"/>
</dbReference>
<dbReference type="AlphaFoldDB" id="A0A7D6C7W6"/>
<sequence>MALVSNATFGVVLFSCDLGMAKPDSAIYLTATDQLGADPADCLYAGTGAGDELAGEPQPGLTTLRIIELNNTNPNWQGTHSPRSATCRPCSARICKPLGVRVPSGTLHDQGRGQRKRGSRP</sequence>
<proteinExistence type="predicted"/>